<feature type="compositionally biased region" description="Polar residues" evidence="1">
    <location>
        <begin position="1182"/>
        <end position="1205"/>
    </location>
</feature>
<evidence type="ECO:0000313" key="3">
    <source>
        <dbReference type="Proteomes" id="UP000249886"/>
    </source>
</evidence>
<evidence type="ECO:0000313" key="2">
    <source>
        <dbReference type="EMBL" id="SPW28600.1"/>
    </source>
</evidence>
<gene>
    <name evidence="2" type="ORF">NCTC10254_01546</name>
</gene>
<evidence type="ECO:0008006" key="4">
    <source>
        <dbReference type="Google" id="ProtNLM"/>
    </source>
</evidence>
<protein>
    <recommendedName>
        <fullName evidence="4">Tubulin-like protein</fullName>
    </recommendedName>
</protein>
<proteinExistence type="predicted"/>
<reference evidence="2 3" key="1">
    <citation type="submission" date="2018-06" db="EMBL/GenBank/DDBJ databases">
        <authorList>
            <consortium name="Pathogen Informatics"/>
            <person name="Doyle S."/>
        </authorList>
    </citation>
    <scope>NUCLEOTIDE SEQUENCE [LARGE SCALE GENOMIC DNA]</scope>
    <source>
        <strain evidence="2 3">NCTC10254</strain>
    </source>
</reference>
<feature type="region of interest" description="Disordered" evidence="1">
    <location>
        <begin position="1179"/>
        <end position="1216"/>
    </location>
</feature>
<dbReference type="RefSeq" id="WP_005522816.1">
    <property type="nucleotide sequence ID" value="NZ_CAJPQJ010000011.1"/>
</dbReference>
<evidence type="ECO:0000256" key="1">
    <source>
        <dbReference type="SAM" id="MobiDB-lite"/>
    </source>
</evidence>
<dbReference type="Proteomes" id="UP000249886">
    <property type="component" value="Unassembled WGS sequence"/>
</dbReference>
<dbReference type="AlphaFoldDB" id="A0A3S4ZP14"/>
<dbReference type="InterPro" id="IPR025904">
    <property type="entry name" value="Tubulin-like"/>
</dbReference>
<organism evidence="2 3">
    <name type="scientific">Corynebacterium matruchotii</name>
    <dbReference type="NCBI Taxonomy" id="43768"/>
    <lineage>
        <taxon>Bacteria</taxon>
        <taxon>Bacillati</taxon>
        <taxon>Actinomycetota</taxon>
        <taxon>Actinomycetes</taxon>
        <taxon>Mycobacteriales</taxon>
        <taxon>Corynebacteriaceae</taxon>
        <taxon>Corynebacterium</taxon>
    </lineage>
</organism>
<dbReference type="Pfam" id="PF13809">
    <property type="entry name" value="Tubulin_2"/>
    <property type="match status" value="1"/>
</dbReference>
<dbReference type="GeneID" id="84573598"/>
<accession>A0A3S4ZP14</accession>
<dbReference type="EMBL" id="UARK01000011">
    <property type="protein sequence ID" value="SPW28600.1"/>
    <property type="molecule type" value="Genomic_DNA"/>
</dbReference>
<name>A0A3S4ZP14_9CORY</name>
<comment type="caution">
    <text evidence="2">The sequence shown here is derived from an EMBL/GenBank/DDBJ whole genome shotgun (WGS) entry which is preliminary data.</text>
</comment>
<sequence>MRKFLVVGCGGSGAKTQAYMMDQLKALMRNIEPERTELPKCWQFVTIDVPLTPENGPSKLPNVPQAGGRYIGIGSAQRYSTFDIGVSSELVNNGGLKEIATWAPANPGSIATPVSDGAGQYRALGRMLTIPAVKKIQEGLKLSLDVLNNAETIKELNELNYKITGKRADANLQSPVILIISSMAGGAGASMFLDVCRILSTLPNSKPQHTGVFMFTPEVFSEIPKEMMMGAWPNSLAMFGEAVAAQSGAAVESDTALFSALGINGANEPFTFARMFPIGNRMGDQGAVFGDGSSNGVYRGLGRALSALMYSEQACESFVAYSLGNTGSPDANRNYLGWAEPNGLPWDGMPWGTMGFAQLSMGRDKYAEYAAQRLARSAFDRLLRGHLDPVNPATAEEQLKARLEERLPNVFTSLKFLPQMRTTQPTGHMIGQWLRSIFGQELATAADTCVATLRNSLPQYVEGQRGQEWAAAVYDRLAHPALAATITTDLNNAAYTAIYAYADELMNNLISVCEVELATMGVPFVEAVLNEITDLIQQRILPALNNISHKTTNYNPLAKPGQVDVILQPINGRGRAYNLDETMGEIAYAYRGQFETGFLSALSRNLMPVLDDFRVSGLSRLVREINDAHADLIEADRRKDINTNLADVSTDDPVAWPTDLDERISDRFHGSYNEILITEVDSFPQDYDSHLVETVRVSEPTVFDVTQASRLAARSVILGDWETTDALKAPKNTLAPQLRPEVKGNRAGWVCKHLQNPPLGSGLPTRESSPAVFRALIRPKNLLGRARIWINRPGYHFQRFIGMDLRSYMTQDQSVNDVEYHERINRLRAAFEVALSQARPLAAVNAAMVNLVHGTDVTYRYSFSEIPFRDLSAAAELGSVLDGVQALDNHTKDVFEKSLSDTKKVQHIDIFGSYPNYSPIVFSSLLPRISDDWASRMDRVNAWKLRRARPLTGALPLSNDERKAMVAGWILGLAVGRVLVYNQGEKDARAYVFDAKHNEWLKFPHPLLTEPGNMRNPVDWMPAVIESVLLAYADSHNKNGHGGLAGSLIPYRVLRGIYDDSNYQPTNKDSGIQHPAVKVMAEFMRTGVFPARQNEIVGESIEERAQLIRAALNKTSAVANQFIPSTTFGFPGAAAANKPWALPPDREYAAKMPFYRDFAQDVVEMSAQLHSLIDEAQRVAEQPQQTQPVFDPNQHTSAAQPSTNAPKEFDFGGGIL</sequence>